<dbReference type="PANTHER" id="PTHR47805">
    <property type="entry name" value="SAGA-ASSOCIATED FACTOR 73"/>
    <property type="match status" value="1"/>
</dbReference>
<feature type="compositionally biased region" description="Basic residues" evidence="11">
    <location>
        <begin position="112"/>
        <end position="124"/>
    </location>
</feature>
<dbReference type="Proteomes" id="UP001179952">
    <property type="component" value="Unassembled WGS sequence"/>
</dbReference>
<keyword evidence="5" id="KW-0156">Chromatin regulator</keyword>
<evidence type="ECO:0000313" key="12">
    <source>
        <dbReference type="EMBL" id="KAK1277871.1"/>
    </source>
</evidence>
<keyword evidence="8" id="KW-0804">Transcription</keyword>
<name>A0AAV9BMD0_ACOGR</name>
<evidence type="ECO:0000256" key="2">
    <source>
        <dbReference type="ARBA" id="ARBA00022723"/>
    </source>
</evidence>
<evidence type="ECO:0000256" key="7">
    <source>
        <dbReference type="ARBA" id="ARBA00023159"/>
    </source>
</evidence>
<dbReference type="GO" id="GO:0005634">
    <property type="term" value="C:nucleus"/>
    <property type="evidence" value="ECO:0007669"/>
    <property type="project" value="UniProtKB-SubCell"/>
</dbReference>
<evidence type="ECO:0000256" key="9">
    <source>
        <dbReference type="ARBA" id="ARBA00023242"/>
    </source>
</evidence>
<evidence type="ECO:0000256" key="3">
    <source>
        <dbReference type="ARBA" id="ARBA00022771"/>
    </source>
</evidence>
<proteinExistence type="inferred from homology"/>
<dbReference type="GO" id="GO:0000124">
    <property type="term" value="C:SAGA complex"/>
    <property type="evidence" value="ECO:0007669"/>
    <property type="project" value="InterPro"/>
</dbReference>
<comment type="similarity">
    <text evidence="10">Belongs to the SGF11 family.</text>
</comment>
<keyword evidence="7 10" id="KW-0010">Activator</keyword>
<sequence length="368" mass="39546">MVCSIGRERMADTVRLLASGNIPEITSEETTHEKLAVQFIHREFNDADEANLLDEEDMHVFDSRPLTDPLLLVRCNACKKPIKASQFAAHAERCRSYSSAEDIALENDGGTGHKKPPRKGRKKSQTAQDVACQGTPVGEQERSESIDGDDVAVSESNVDEHVGMASSVARGIKKGLSERLVAGREEPCGNALVGCQKSVRVVEHDSFANGCRPSGSPVPLASKIYYSLGNRRLRIALGHLYREASEKEHLDSVGPKILQGNSMMLPKVSSPNCMVGGANKVDMSEKEQNDACHLPSVRKPDQILAQSSELCLGASGGYPSAMGLQNPSRDSNFPKPADNGPAGMIKSTYPPGSYSFPGNQGTALGVMQ</sequence>
<evidence type="ECO:0000313" key="13">
    <source>
        <dbReference type="Proteomes" id="UP001179952"/>
    </source>
</evidence>
<feature type="region of interest" description="Disordered" evidence="11">
    <location>
        <begin position="104"/>
        <end position="151"/>
    </location>
</feature>
<dbReference type="AlphaFoldDB" id="A0AAV9BMD0"/>
<evidence type="ECO:0000256" key="10">
    <source>
        <dbReference type="RuleBase" id="RU261113"/>
    </source>
</evidence>
<evidence type="ECO:0000256" key="1">
    <source>
        <dbReference type="ARBA" id="ARBA00004123"/>
    </source>
</evidence>
<evidence type="ECO:0000256" key="5">
    <source>
        <dbReference type="ARBA" id="ARBA00022853"/>
    </source>
</evidence>
<dbReference type="EMBL" id="JAUJYN010000002">
    <property type="protein sequence ID" value="KAK1277871.1"/>
    <property type="molecule type" value="Genomic_DNA"/>
</dbReference>
<evidence type="ECO:0000256" key="4">
    <source>
        <dbReference type="ARBA" id="ARBA00022833"/>
    </source>
</evidence>
<keyword evidence="2" id="KW-0479">Metal-binding</keyword>
<evidence type="ECO:0000256" key="6">
    <source>
        <dbReference type="ARBA" id="ARBA00023015"/>
    </source>
</evidence>
<organism evidence="12 13">
    <name type="scientific">Acorus gramineus</name>
    <name type="common">Dwarf sweet flag</name>
    <dbReference type="NCBI Taxonomy" id="55184"/>
    <lineage>
        <taxon>Eukaryota</taxon>
        <taxon>Viridiplantae</taxon>
        <taxon>Streptophyta</taxon>
        <taxon>Embryophyta</taxon>
        <taxon>Tracheophyta</taxon>
        <taxon>Spermatophyta</taxon>
        <taxon>Magnoliopsida</taxon>
        <taxon>Liliopsida</taxon>
        <taxon>Acoraceae</taxon>
        <taxon>Acorus</taxon>
    </lineage>
</organism>
<keyword evidence="13" id="KW-1185">Reference proteome</keyword>
<accession>A0AAV9BMD0</accession>
<feature type="region of interest" description="Disordered" evidence="11">
    <location>
        <begin position="348"/>
        <end position="368"/>
    </location>
</feature>
<reference evidence="12" key="1">
    <citation type="journal article" date="2023" name="Nat. Commun.">
        <title>Diploid and tetraploid genomes of Acorus and the evolution of monocots.</title>
        <authorList>
            <person name="Ma L."/>
            <person name="Liu K.W."/>
            <person name="Li Z."/>
            <person name="Hsiao Y.Y."/>
            <person name="Qi Y."/>
            <person name="Fu T."/>
            <person name="Tang G.D."/>
            <person name="Zhang D."/>
            <person name="Sun W.H."/>
            <person name="Liu D.K."/>
            <person name="Li Y."/>
            <person name="Chen G.Z."/>
            <person name="Liu X.D."/>
            <person name="Liao X.Y."/>
            <person name="Jiang Y.T."/>
            <person name="Yu X."/>
            <person name="Hao Y."/>
            <person name="Huang J."/>
            <person name="Zhao X.W."/>
            <person name="Ke S."/>
            <person name="Chen Y.Y."/>
            <person name="Wu W.L."/>
            <person name="Hsu J.L."/>
            <person name="Lin Y.F."/>
            <person name="Huang M.D."/>
            <person name="Li C.Y."/>
            <person name="Huang L."/>
            <person name="Wang Z.W."/>
            <person name="Zhao X."/>
            <person name="Zhong W.Y."/>
            <person name="Peng D.H."/>
            <person name="Ahmad S."/>
            <person name="Lan S."/>
            <person name="Zhang J.S."/>
            <person name="Tsai W.C."/>
            <person name="Van de Peer Y."/>
            <person name="Liu Z.J."/>
        </authorList>
    </citation>
    <scope>NUCLEOTIDE SEQUENCE</scope>
    <source>
        <strain evidence="12">SCP</strain>
    </source>
</reference>
<dbReference type="Pfam" id="PF08209">
    <property type="entry name" value="Sgf11"/>
    <property type="match status" value="1"/>
</dbReference>
<keyword evidence="9" id="KW-0539">Nucleus</keyword>
<comment type="caution">
    <text evidence="12">The sequence shown here is derived from an EMBL/GenBank/DDBJ whole genome shotgun (WGS) entry which is preliminary data.</text>
</comment>
<dbReference type="GO" id="GO:0006325">
    <property type="term" value="P:chromatin organization"/>
    <property type="evidence" value="ECO:0007669"/>
    <property type="project" value="UniProtKB-KW"/>
</dbReference>
<dbReference type="GO" id="GO:0008270">
    <property type="term" value="F:zinc ion binding"/>
    <property type="evidence" value="ECO:0007669"/>
    <property type="project" value="UniProtKB-KW"/>
</dbReference>
<dbReference type="PANTHER" id="PTHR47805:SF1">
    <property type="entry name" value="SAGA-ASSOCIATED FACTOR 73"/>
    <property type="match status" value="1"/>
</dbReference>
<dbReference type="InterPro" id="IPR013246">
    <property type="entry name" value="SAGA_su_Sgf11"/>
</dbReference>
<keyword evidence="6" id="KW-0805">Transcription regulation</keyword>
<keyword evidence="4" id="KW-0862">Zinc</keyword>
<dbReference type="InterPro" id="IPR037804">
    <property type="entry name" value="SGF73"/>
</dbReference>
<evidence type="ECO:0000256" key="8">
    <source>
        <dbReference type="ARBA" id="ARBA00023163"/>
    </source>
</evidence>
<keyword evidence="3" id="KW-0863">Zinc-finger</keyword>
<evidence type="ECO:0000256" key="11">
    <source>
        <dbReference type="SAM" id="MobiDB-lite"/>
    </source>
</evidence>
<reference evidence="12" key="2">
    <citation type="submission" date="2023-06" db="EMBL/GenBank/DDBJ databases">
        <authorList>
            <person name="Ma L."/>
            <person name="Liu K.-W."/>
            <person name="Li Z."/>
            <person name="Hsiao Y.-Y."/>
            <person name="Qi Y."/>
            <person name="Fu T."/>
            <person name="Tang G."/>
            <person name="Zhang D."/>
            <person name="Sun W.-H."/>
            <person name="Liu D.-K."/>
            <person name="Li Y."/>
            <person name="Chen G.-Z."/>
            <person name="Liu X.-D."/>
            <person name="Liao X.-Y."/>
            <person name="Jiang Y.-T."/>
            <person name="Yu X."/>
            <person name="Hao Y."/>
            <person name="Huang J."/>
            <person name="Zhao X.-W."/>
            <person name="Ke S."/>
            <person name="Chen Y.-Y."/>
            <person name="Wu W.-L."/>
            <person name="Hsu J.-L."/>
            <person name="Lin Y.-F."/>
            <person name="Huang M.-D."/>
            <person name="Li C.-Y."/>
            <person name="Huang L."/>
            <person name="Wang Z.-W."/>
            <person name="Zhao X."/>
            <person name="Zhong W.-Y."/>
            <person name="Peng D.-H."/>
            <person name="Ahmad S."/>
            <person name="Lan S."/>
            <person name="Zhang J.-S."/>
            <person name="Tsai W.-C."/>
            <person name="Van De Peer Y."/>
            <person name="Liu Z.-J."/>
        </authorList>
    </citation>
    <scope>NUCLEOTIDE SEQUENCE</scope>
    <source>
        <strain evidence="12">SCP</strain>
        <tissue evidence="12">Leaves</tissue>
    </source>
</reference>
<protein>
    <recommendedName>
        <fullName evidence="10">SAGA-associated factor 11</fullName>
    </recommendedName>
</protein>
<comment type="subcellular location">
    <subcellularLocation>
        <location evidence="1 10">Nucleus</location>
    </subcellularLocation>
</comment>
<gene>
    <name evidence="12" type="ORF">QJS04_geneDACA003354</name>
</gene>